<name>A0A915HVA1_ROMCU</name>
<dbReference type="WBParaSite" id="nRc.2.0.1.t05829-RA">
    <property type="protein sequence ID" value="nRc.2.0.1.t05829-RA"/>
    <property type="gene ID" value="nRc.2.0.1.g05829"/>
</dbReference>
<reference evidence="2" key="1">
    <citation type="submission" date="2022-11" db="UniProtKB">
        <authorList>
            <consortium name="WormBaseParasite"/>
        </authorList>
    </citation>
    <scope>IDENTIFICATION</scope>
</reference>
<sequence>MFVVIRDILQSFANNIKTTSRINQMMQKKLSRPSIYKRPLPLKSSGISKLRTKKSSDPFPRTSGPRYVFVLELSYSVVDNNYNKLPPLEKDLFWKSGNDTEIPYTLASQGLADQAFKGSAVDGN</sequence>
<keyword evidence="1" id="KW-1185">Reference proteome</keyword>
<dbReference type="Proteomes" id="UP000887565">
    <property type="component" value="Unplaced"/>
</dbReference>
<evidence type="ECO:0000313" key="1">
    <source>
        <dbReference type="Proteomes" id="UP000887565"/>
    </source>
</evidence>
<accession>A0A915HVA1</accession>
<proteinExistence type="predicted"/>
<protein>
    <submittedName>
        <fullName evidence="2">Uncharacterized protein</fullName>
    </submittedName>
</protein>
<dbReference type="AlphaFoldDB" id="A0A915HVA1"/>
<organism evidence="1 2">
    <name type="scientific">Romanomermis culicivorax</name>
    <name type="common">Nematode worm</name>
    <dbReference type="NCBI Taxonomy" id="13658"/>
    <lineage>
        <taxon>Eukaryota</taxon>
        <taxon>Metazoa</taxon>
        <taxon>Ecdysozoa</taxon>
        <taxon>Nematoda</taxon>
        <taxon>Enoplea</taxon>
        <taxon>Dorylaimia</taxon>
        <taxon>Mermithida</taxon>
        <taxon>Mermithoidea</taxon>
        <taxon>Mermithidae</taxon>
        <taxon>Romanomermis</taxon>
    </lineage>
</organism>
<evidence type="ECO:0000313" key="2">
    <source>
        <dbReference type="WBParaSite" id="nRc.2.0.1.t05829-RA"/>
    </source>
</evidence>